<feature type="binding site" evidence="9">
    <location>
        <position position="249"/>
    </location>
    <ligand>
        <name>L-histidine</name>
        <dbReference type="ChEBI" id="CHEBI:57595"/>
    </ligand>
</feature>
<feature type="binding site" evidence="9">
    <location>
        <begin position="73"/>
        <end position="75"/>
    </location>
    <ligand>
        <name>L-histidine</name>
        <dbReference type="ChEBI" id="CHEBI:57595"/>
    </ligand>
</feature>
<dbReference type="PANTHER" id="PTHR43707:SF1">
    <property type="entry name" value="HISTIDINE--TRNA LIGASE, MITOCHONDRIAL-RELATED"/>
    <property type="match status" value="1"/>
</dbReference>
<feature type="binding site" evidence="9">
    <location>
        <position position="118"/>
    </location>
    <ligand>
        <name>L-histidine</name>
        <dbReference type="ChEBI" id="CHEBI:57595"/>
    </ligand>
</feature>
<dbReference type="CDD" id="cd00773">
    <property type="entry name" value="HisRS-like_core"/>
    <property type="match status" value="1"/>
</dbReference>
<accession>A0A0F6W3D6</accession>
<dbReference type="Gene3D" id="3.30.930.10">
    <property type="entry name" value="Bira Bifunctional Protein, Domain 2"/>
    <property type="match status" value="1"/>
</dbReference>
<feature type="binding site" evidence="9">
    <location>
        <position position="104"/>
    </location>
    <ligand>
        <name>L-histidine</name>
        <dbReference type="ChEBI" id="CHEBI:57595"/>
    </ligand>
</feature>
<evidence type="ECO:0000313" key="12">
    <source>
        <dbReference type="Proteomes" id="UP000034883"/>
    </source>
</evidence>
<dbReference type="Gene3D" id="3.40.50.800">
    <property type="entry name" value="Anticodon-binding domain"/>
    <property type="match status" value="1"/>
</dbReference>
<dbReference type="InterPro" id="IPR004154">
    <property type="entry name" value="Anticodon-bd"/>
</dbReference>
<keyword evidence="5 8" id="KW-0648">Protein biosynthesis</keyword>
<keyword evidence="12" id="KW-1185">Reference proteome</keyword>
<evidence type="ECO:0000313" key="11">
    <source>
        <dbReference type="EMBL" id="AKF06386.1"/>
    </source>
</evidence>
<dbReference type="SUPFAM" id="SSF55681">
    <property type="entry name" value="Class II aaRS and biotin synthetases"/>
    <property type="match status" value="1"/>
</dbReference>
<evidence type="ECO:0000256" key="7">
    <source>
        <dbReference type="ARBA" id="ARBA00047639"/>
    </source>
</evidence>
<dbReference type="PROSITE" id="PS50862">
    <property type="entry name" value="AA_TRNA_LIGASE_II"/>
    <property type="match status" value="1"/>
</dbReference>
<dbReference type="EMBL" id="CP011125">
    <property type="protein sequence ID" value="AKF06386.1"/>
    <property type="molecule type" value="Genomic_DNA"/>
</dbReference>
<dbReference type="InterPro" id="IPR041715">
    <property type="entry name" value="HisRS-like_core"/>
</dbReference>
<dbReference type="PIRSF" id="PIRSF001549">
    <property type="entry name" value="His-tRNA_synth"/>
    <property type="match status" value="1"/>
</dbReference>
<dbReference type="InterPro" id="IPR015807">
    <property type="entry name" value="His-tRNA-ligase"/>
</dbReference>
<feature type="binding site" evidence="9">
    <location>
        <begin position="253"/>
        <end position="254"/>
    </location>
    <ligand>
        <name>L-histidine</name>
        <dbReference type="ChEBI" id="CHEBI:57595"/>
    </ligand>
</feature>
<gene>
    <name evidence="8" type="primary">hisS</name>
    <name evidence="11" type="ORF">DB32_003535</name>
</gene>
<dbReference type="GO" id="GO:0005737">
    <property type="term" value="C:cytoplasm"/>
    <property type="evidence" value="ECO:0007669"/>
    <property type="project" value="UniProtKB-SubCell"/>
</dbReference>
<dbReference type="RefSeq" id="WP_240481216.1">
    <property type="nucleotide sequence ID" value="NZ_CP011125.1"/>
</dbReference>
<dbReference type="AlphaFoldDB" id="A0A0F6W3D6"/>
<sequence length="413" mass="45648">MNDVLPEAIARWHRVERAFREISTRYGYTEVRTPIVEPTQLFVRSIGEATDIVEKEMYTFEDRGEGMLTLRPEGTAGAVRAFVEHAVSGREPISKWSYLGPMFRRERPQRGRYRQFWQAGLECFGDPGPHVDAEMIELVVTLLASLGVQDLEVLVNSLGSGDTRARYRDALTKYFEPNRDRLSPESQRRLVANPLRILDSKSPVDRELSAGAPSLLEFLDDADREHFDELQRALTALDVKFRVEPTLVRGLDYYSRTLFEVQGRGGELGAQNTICGGGRYDGLVKELGGPDVPSIGFAAGIERILLVMGGEDRAPTIDVAVAVADAALRVDASVLLRDLRAAGLVADGDLRGQSLKSQLRRADKLGAKVVLVLGPAETERGVVQLKDLAAHSSSEVPRAEVVARVRDRVRESA</sequence>
<keyword evidence="4 8" id="KW-0547">Nucleotide-binding</keyword>
<evidence type="ECO:0000256" key="8">
    <source>
        <dbReference type="HAMAP-Rule" id="MF_00127"/>
    </source>
</evidence>
<proteinExistence type="inferred from homology"/>
<dbReference type="NCBIfam" id="TIGR00442">
    <property type="entry name" value="hisS"/>
    <property type="match status" value="1"/>
</dbReference>
<reference evidence="11 12" key="1">
    <citation type="submission" date="2015-03" db="EMBL/GenBank/DDBJ databases">
        <title>Genome assembly of Sandaracinus amylolyticus DSM 53668.</title>
        <authorList>
            <person name="Sharma G."/>
            <person name="Subramanian S."/>
        </authorList>
    </citation>
    <scope>NUCLEOTIDE SEQUENCE [LARGE SCALE GENOMIC DNA]</scope>
    <source>
        <strain evidence="11 12">DSM 53668</strain>
    </source>
</reference>
<dbReference type="SUPFAM" id="SSF52954">
    <property type="entry name" value="Class II aaRS ABD-related"/>
    <property type="match status" value="1"/>
</dbReference>
<dbReference type="GO" id="GO:0005524">
    <property type="term" value="F:ATP binding"/>
    <property type="evidence" value="ECO:0007669"/>
    <property type="project" value="UniProtKB-UniRule"/>
</dbReference>
<dbReference type="Proteomes" id="UP000034883">
    <property type="component" value="Chromosome"/>
</dbReference>
<dbReference type="InterPro" id="IPR045864">
    <property type="entry name" value="aa-tRNA-synth_II/BPL/LPL"/>
</dbReference>
<dbReference type="GO" id="GO:0004821">
    <property type="term" value="F:histidine-tRNA ligase activity"/>
    <property type="evidence" value="ECO:0007669"/>
    <property type="project" value="UniProtKB-UniRule"/>
</dbReference>
<evidence type="ECO:0000256" key="3">
    <source>
        <dbReference type="ARBA" id="ARBA00022598"/>
    </source>
</evidence>
<dbReference type="Pfam" id="PF13393">
    <property type="entry name" value="tRNA-synt_His"/>
    <property type="match status" value="1"/>
</dbReference>
<comment type="similarity">
    <text evidence="1 8">Belongs to the class-II aminoacyl-tRNA synthetase family.</text>
</comment>
<protein>
    <recommendedName>
        <fullName evidence="8">Histidine--tRNA ligase</fullName>
        <ecNumber evidence="8">6.1.1.21</ecNumber>
    </recommendedName>
    <alternativeName>
        <fullName evidence="8">Histidyl-tRNA synthetase</fullName>
        <shortName evidence="8">HisRS</shortName>
    </alternativeName>
</protein>
<evidence type="ECO:0000259" key="10">
    <source>
        <dbReference type="PROSITE" id="PS50862"/>
    </source>
</evidence>
<comment type="subcellular location">
    <subcellularLocation>
        <location evidence="8">Cytoplasm</location>
    </subcellularLocation>
</comment>
<evidence type="ECO:0000256" key="4">
    <source>
        <dbReference type="ARBA" id="ARBA00022741"/>
    </source>
</evidence>
<dbReference type="InterPro" id="IPR004516">
    <property type="entry name" value="HisRS/HisZ"/>
</dbReference>
<dbReference type="EC" id="6.1.1.21" evidence="8"/>
<feature type="domain" description="Aminoacyl-transfer RNA synthetases class-II family profile" evidence="10">
    <location>
        <begin position="1"/>
        <end position="308"/>
    </location>
</feature>
<dbReference type="GO" id="GO:0006427">
    <property type="term" value="P:histidyl-tRNA aminoacylation"/>
    <property type="evidence" value="ECO:0007669"/>
    <property type="project" value="UniProtKB-UniRule"/>
</dbReference>
<evidence type="ECO:0000256" key="2">
    <source>
        <dbReference type="ARBA" id="ARBA00011738"/>
    </source>
</evidence>
<dbReference type="PANTHER" id="PTHR43707">
    <property type="entry name" value="HISTIDYL-TRNA SYNTHETASE"/>
    <property type="match status" value="1"/>
</dbReference>
<dbReference type="HAMAP" id="MF_00127">
    <property type="entry name" value="His_tRNA_synth"/>
    <property type="match status" value="1"/>
</dbReference>
<dbReference type="KEGG" id="samy:DB32_003535"/>
<evidence type="ECO:0000256" key="5">
    <source>
        <dbReference type="ARBA" id="ARBA00022917"/>
    </source>
</evidence>
<dbReference type="InterPro" id="IPR036621">
    <property type="entry name" value="Anticodon-bd_dom_sf"/>
</dbReference>
<name>A0A0F6W3D6_9BACT</name>
<organism evidence="11 12">
    <name type="scientific">Sandaracinus amylolyticus</name>
    <dbReference type="NCBI Taxonomy" id="927083"/>
    <lineage>
        <taxon>Bacteria</taxon>
        <taxon>Pseudomonadati</taxon>
        <taxon>Myxococcota</taxon>
        <taxon>Polyangia</taxon>
        <taxon>Polyangiales</taxon>
        <taxon>Sandaracinaceae</taxon>
        <taxon>Sandaracinus</taxon>
    </lineage>
</organism>
<keyword evidence="8" id="KW-0067">ATP-binding</keyword>
<keyword evidence="8" id="KW-0963">Cytoplasm</keyword>
<dbReference type="Pfam" id="PF03129">
    <property type="entry name" value="HGTP_anticodon"/>
    <property type="match status" value="1"/>
</dbReference>
<comment type="catalytic activity">
    <reaction evidence="7 8">
        <text>tRNA(His) + L-histidine + ATP = L-histidyl-tRNA(His) + AMP + diphosphate + H(+)</text>
        <dbReference type="Rhea" id="RHEA:17313"/>
        <dbReference type="Rhea" id="RHEA-COMP:9665"/>
        <dbReference type="Rhea" id="RHEA-COMP:9689"/>
        <dbReference type="ChEBI" id="CHEBI:15378"/>
        <dbReference type="ChEBI" id="CHEBI:30616"/>
        <dbReference type="ChEBI" id="CHEBI:33019"/>
        <dbReference type="ChEBI" id="CHEBI:57595"/>
        <dbReference type="ChEBI" id="CHEBI:78442"/>
        <dbReference type="ChEBI" id="CHEBI:78527"/>
        <dbReference type="ChEBI" id="CHEBI:456215"/>
        <dbReference type="EC" id="6.1.1.21"/>
    </reaction>
</comment>
<evidence type="ECO:0000256" key="9">
    <source>
        <dbReference type="PIRSR" id="PIRSR001549-1"/>
    </source>
</evidence>
<feature type="binding site" evidence="9">
    <location>
        <position position="122"/>
    </location>
    <ligand>
        <name>L-histidine</name>
        <dbReference type="ChEBI" id="CHEBI:57595"/>
    </ligand>
</feature>
<keyword evidence="3 8" id="KW-0436">Ligase</keyword>
<evidence type="ECO:0000256" key="6">
    <source>
        <dbReference type="ARBA" id="ARBA00023146"/>
    </source>
</evidence>
<dbReference type="STRING" id="927083.DB32_003535"/>
<dbReference type="InterPro" id="IPR006195">
    <property type="entry name" value="aa-tRNA-synth_II"/>
</dbReference>
<evidence type="ECO:0000256" key="1">
    <source>
        <dbReference type="ARBA" id="ARBA00008226"/>
    </source>
</evidence>
<keyword evidence="6 8" id="KW-0030">Aminoacyl-tRNA synthetase</keyword>
<comment type="subunit">
    <text evidence="2 8">Homodimer.</text>
</comment>